<dbReference type="AlphaFoldDB" id="F6R884"/>
<reference evidence="1" key="3">
    <citation type="submission" date="2025-09" db="UniProtKB">
        <authorList>
            <consortium name="Ensembl"/>
        </authorList>
    </citation>
    <scope>IDENTIFICATION</scope>
</reference>
<dbReference type="Proteomes" id="UP000008144">
    <property type="component" value="Unassembled WGS sequence"/>
</dbReference>
<dbReference type="HOGENOM" id="CLU_1730772_0_0_1"/>
<reference evidence="1" key="2">
    <citation type="submission" date="2025-08" db="UniProtKB">
        <authorList>
            <consortium name="Ensembl"/>
        </authorList>
    </citation>
    <scope>IDENTIFICATION</scope>
</reference>
<dbReference type="Ensembl" id="ENSCINT00000020318.3">
    <property type="protein sequence ID" value="ENSCINP00000020318.3"/>
    <property type="gene ID" value="ENSCING00000023071.1"/>
</dbReference>
<protein>
    <submittedName>
        <fullName evidence="1">Uncharacterized protein</fullName>
    </submittedName>
</protein>
<keyword evidence="2" id="KW-1185">Reference proteome</keyword>
<dbReference type="InParanoid" id="F6R884"/>
<reference evidence="2" key="1">
    <citation type="journal article" date="2002" name="Science">
        <title>The draft genome of Ciona intestinalis: insights into chordate and vertebrate origins.</title>
        <authorList>
            <person name="Dehal P."/>
            <person name="Satou Y."/>
            <person name="Campbell R.K."/>
            <person name="Chapman J."/>
            <person name="Degnan B."/>
            <person name="De Tomaso A."/>
            <person name="Davidson B."/>
            <person name="Di Gregorio A."/>
            <person name="Gelpke M."/>
            <person name="Goodstein D.M."/>
            <person name="Harafuji N."/>
            <person name="Hastings K.E."/>
            <person name="Ho I."/>
            <person name="Hotta K."/>
            <person name="Huang W."/>
            <person name="Kawashima T."/>
            <person name="Lemaire P."/>
            <person name="Martinez D."/>
            <person name="Meinertzhagen I.A."/>
            <person name="Necula S."/>
            <person name="Nonaka M."/>
            <person name="Putnam N."/>
            <person name="Rash S."/>
            <person name="Saiga H."/>
            <person name="Satake M."/>
            <person name="Terry A."/>
            <person name="Yamada L."/>
            <person name="Wang H.G."/>
            <person name="Awazu S."/>
            <person name="Azumi K."/>
            <person name="Boore J."/>
            <person name="Branno M."/>
            <person name="Chin-Bow S."/>
            <person name="DeSantis R."/>
            <person name="Doyle S."/>
            <person name="Francino P."/>
            <person name="Keys D.N."/>
            <person name="Haga S."/>
            <person name="Hayashi H."/>
            <person name="Hino K."/>
            <person name="Imai K.S."/>
            <person name="Inaba K."/>
            <person name="Kano S."/>
            <person name="Kobayashi K."/>
            <person name="Kobayashi M."/>
            <person name="Lee B.I."/>
            <person name="Makabe K.W."/>
            <person name="Manohar C."/>
            <person name="Matassi G."/>
            <person name="Medina M."/>
            <person name="Mochizuki Y."/>
            <person name="Mount S."/>
            <person name="Morishita T."/>
            <person name="Miura S."/>
            <person name="Nakayama A."/>
            <person name="Nishizaka S."/>
            <person name="Nomoto H."/>
            <person name="Ohta F."/>
            <person name="Oishi K."/>
            <person name="Rigoutsos I."/>
            <person name="Sano M."/>
            <person name="Sasaki A."/>
            <person name="Sasakura Y."/>
            <person name="Shoguchi E."/>
            <person name="Shin-i T."/>
            <person name="Spagnuolo A."/>
            <person name="Stainier D."/>
            <person name="Suzuki M.M."/>
            <person name="Tassy O."/>
            <person name="Takatori N."/>
            <person name="Tokuoka M."/>
            <person name="Yagi K."/>
            <person name="Yoshizaki F."/>
            <person name="Wada S."/>
            <person name="Zhang C."/>
            <person name="Hyatt P.D."/>
            <person name="Larimer F."/>
            <person name="Detter C."/>
            <person name="Doggett N."/>
            <person name="Glavina T."/>
            <person name="Hawkins T."/>
            <person name="Richardson P."/>
            <person name="Lucas S."/>
            <person name="Kohara Y."/>
            <person name="Levine M."/>
            <person name="Satoh N."/>
            <person name="Rokhsar D.S."/>
        </authorList>
    </citation>
    <scope>NUCLEOTIDE SEQUENCE [LARGE SCALE GENOMIC DNA]</scope>
</reference>
<evidence type="ECO:0000313" key="2">
    <source>
        <dbReference type="Proteomes" id="UP000008144"/>
    </source>
</evidence>
<dbReference type="GeneTree" id="ENSGT00390000008905"/>
<name>F6R884_CIOIN</name>
<organism evidence="1 2">
    <name type="scientific">Ciona intestinalis</name>
    <name type="common">Transparent sea squirt</name>
    <name type="synonym">Ascidia intestinalis</name>
    <dbReference type="NCBI Taxonomy" id="7719"/>
    <lineage>
        <taxon>Eukaryota</taxon>
        <taxon>Metazoa</taxon>
        <taxon>Chordata</taxon>
        <taxon>Tunicata</taxon>
        <taxon>Ascidiacea</taxon>
        <taxon>Phlebobranchia</taxon>
        <taxon>Cionidae</taxon>
        <taxon>Ciona</taxon>
    </lineage>
</organism>
<evidence type="ECO:0000313" key="1">
    <source>
        <dbReference type="Ensembl" id="ENSCINP00000020318.3"/>
    </source>
</evidence>
<sequence length="151" mass="17170">MECFTNLWYINGCLVEGTKDPLKLDQEEKEALDLLSLDNILDNFETTRITAESGDEEKGMECYGIALPDNCDSYYGPHNLECLITIWEEVDCKVMGWRYPGNLTVSDADTLRSSNLREIIQNMKSVKSAADDGNDEDQLNCYGLVRRVHFT</sequence>
<proteinExistence type="predicted"/>
<accession>F6R884</accession>